<evidence type="ECO:0000256" key="5">
    <source>
        <dbReference type="ARBA" id="ARBA00022691"/>
    </source>
</evidence>
<sequence>MIEDERKLLKRYGIRPRKKLGQNFLIDNRAFEKILETSELTKNDLVIEIGAGTGSLTERIAPLAAKVIAIEIDERLSPLLAERLAQFDNIRIVRGDILKIGLKGLLELPGVKPSTFSAVKVVANLPYYIITPIIINLLQQKPAPNLLVILVQKELAERITAHPGTKSYGAFSIACQYYCIAELICKVEKKAFFPQPQVDSALLKLVVMPHPLVKTRDKDFFFSIVRASFSKRRKTIENALLYHLNWRREQLRERLTKVRIDFRRRPETLSATEFARLADILQES</sequence>
<dbReference type="InterPro" id="IPR001737">
    <property type="entry name" value="KsgA/Erm"/>
</dbReference>
<accession>A0A399G0A2</accession>
<dbReference type="SUPFAM" id="SSF53335">
    <property type="entry name" value="S-adenosyl-L-methionine-dependent methyltransferases"/>
    <property type="match status" value="1"/>
</dbReference>
<dbReference type="NCBIfam" id="TIGR00755">
    <property type="entry name" value="ksgA"/>
    <property type="match status" value="1"/>
</dbReference>
<comment type="catalytic activity">
    <reaction evidence="7">
        <text>adenosine(1518)/adenosine(1519) in 16S rRNA + 4 S-adenosyl-L-methionine = N(6)-dimethyladenosine(1518)/N(6)-dimethyladenosine(1519) in 16S rRNA + 4 S-adenosyl-L-homocysteine + 4 H(+)</text>
        <dbReference type="Rhea" id="RHEA:19609"/>
        <dbReference type="Rhea" id="RHEA-COMP:10232"/>
        <dbReference type="Rhea" id="RHEA-COMP:10233"/>
        <dbReference type="ChEBI" id="CHEBI:15378"/>
        <dbReference type="ChEBI" id="CHEBI:57856"/>
        <dbReference type="ChEBI" id="CHEBI:59789"/>
        <dbReference type="ChEBI" id="CHEBI:74411"/>
        <dbReference type="ChEBI" id="CHEBI:74493"/>
        <dbReference type="EC" id="2.1.1.182"/>
    </reaction>
</comment>
<reference evidence="10 11" key="1">
    <citation type="submission" date="2018-08" db="EMBL/GenBank/DDBJ databases">
        <title>Draft genome of candidate division NPL-UPA2 bacterium Unc8 that adapted to ultra-basic serpentinizing groundwater.</title>
        <authorList>
            <person name="Ishii S."/>
            <person name="Suzuki S."/>
            <person name="Nealson K.H."/>
        </authorList>
    </citation>
    <scope>NUCLEOTIDE SEQUENCE [LARGE SCALE GENOMIC DNA]</scope>
    <source>
        <strain evidence="10">Unc8</strain>
    </source>
</reference>
<keyword evidence="1 7" id="KW-0963">Cytoplasm</keyword>
<name>A0A399G0A2_UNCN2</name>
<evidence type="ECO:0000256" key="7">
    <source>
        <dbReference type="HAMAP-Rule" id="MF_00607"/>
    </source>
</evidence>
<feature type="binding site" evidence="7 8">
    <location>
        <position position="96"/>
    </location>
    <ligand>
        <name>S-adenosyl-L-methionine</name>
        <dbReference type="ChEBI" id="CHEBI:59789"/>
    </ligand>
</feature>
<evidence type="ECO:0000256" key="1">
    <source>
        <dbReference type="ARBA" id="ARBA00022490"/>
    </source>
</evidence>
<evidence type="ECO:0000256" key="6">
    <source>
        <dbReference type="ARBA" id="ARBA00022884"/>
    </source>
</evidence>
<evidence type="ECO:0000313" key="10">
    <source>
        <dbReference type="EMBL" id="RII01129.1"/>
    </source>
</evidence>
<dbReference type="PANTHER" id="PTHR11727">
    <property type="entry name" value="DIMETHYLADENOSINE TRANSFERASE"/>
    <property type="match status" value="1"/>
</dbReference>
<dbReference type="AlphaFoldDB" id="A0A399G0A2"/>
<comment type="caution">
    <text evidence="10">The sequence shown here is derived from an EMBL/GenBank/DDBJ whole genome shotgun (WGS) entry which is preliminary data.</text>
</comment>
<dbReference type="PANTHER" id="PTHR11727:SF7">
    <property type="entry name" value="DIMETHYLADENOSINE TRANSFERASE-RELATED"/>
    <property type="match status" value="1"/>
</dbReference>
<dbReference type="InterPro" id="IPR029063">
    <property type="entry name" value="SAM-dependent_MTases_sf"/>
</dbReference>
<dbReference type="InterPro" id="IPR011530">
    <property type="entry name" value="rRNA_adenine_dimethylase"/>
</dbReference>
<comment type="function">
    <text evidence="7">Specifically dimethylates two adjacent adenosines (A1518 and A1519) in the loop of a conserved hairpin near the 3'-end of 16S rRNA in the 30S particle. May play a critical role in biogenesis of 30S subunits.</text>
</comment>
<dbReference type="EC" id="2.1.1.182" evidence="7"/>
<evidence type="ECO:0000256" key="3">
    <source>
        <dbReference type="ARBA" id="ARBA00022603"/>
    </source>
</evidence>
<evidence type="ECO:0000313" key="11">
    <source>
        <dbReference type="Proteomes" id="UP000266287"/>
    </source>
</evidence>
<evidence type="ECO:0000256" key="8">
    <source>
        <dbReference type="PROSITE-ProRule" id="PRU01026"/>
    </source>
</evidence>
<dbReference type="EMBL" id="NDHY01000001">
    <property type="protein sequence ID" value="RII01129.1"/>
    <property type="molecule type" value="Genomic_DNA"/>
</dbReference>
<dbReference type="InterPro" id="IPR020598">
    <property type="entry name" value="rRNA_Ade_methylase_Trfase_N"/>
</dbReference>
<evidence type="ECO:0000256" key="4">
    <source>
        <dbReference type="ARBA" id="ARBA00022679"/>
    </source>
</evidence>
<feature type="binding site" evidence="7 8">
    <location>
        <position position="23"/>
    </location>
    <ligand>
        <name>S-adenosyl-L-methionine</name>
        <dbReference type="ChEBI" id="CHEBI:59789"/>
    </ligand>
</feature>
<keyword evidence="6 7" id="KW-0694">RNA-binding</keyword>
<comment type="similarity">
    <text evidence="7">Belongs to the class I-like SAM-binding methyltransferase superfamily. rRNA adenine N(6)-methyltransferase family. RsmA subfamily.</text>
</comment>
<dbReference type="Gene3D" id="1.10.8.100">
    <property type="entry name" value="Ribosomal RNA adenine dimethylase-like, domain 2"/>
    <property type="match status" value="1"/>
</dbReference>
<feature type="domain" description="Ribosomal RNA adenine methylase transferase N-terminal" evidence="9">
    <location>
        <begin position="30"/>
        <end position="209"/>
    </location>
</feature>
<evidence type="ECO:0000259" key="9">
    <source>
        <dbReference type="SMART" id="SM00650"/>
    </source>
</evidence>
<dbReference type="InterPro" id="IPR020596">
    <property type="entry name" value="rRNA_Ade_Mease_Trfase_CS"/>
</dbReference>
<feature type="binding site" evidence="7 8">
    <location>
        <position position="124"/>
    </location>
    <ligand>
        <name>S-adenosyl-L-methionine</name>
        <dbReference type="ChEBI" id="CHEBI:59789"/>
    </ligand>
</feature>
<dbReference type="Proteomes" id="UP000266287">
    <property type="component" value="Unassembled WGS sequence"/>
</dbReference>
<dbReference type="GO" id="GO:0003723">
    <property type="term" value="F:RNA binding"/>
    <property type="evidence" value="ECO:0007669"/>
    <property type="project" value="UniProtKB-UniRule"/>
</dbReference>
<evidence type="ECO:0000256" key="2">
    <source>
        <dbReference type="ARBA" id="ARBA00022552"/>
    </source>
</evidence>
<dbReference type="Pfam" id="PF00398">
    <property type="entry name" value="RrnaAD"/>
    <property type="match status" value="1"/>
</dbReference>
<feature type="binding site" evidence="7 8">
    <location>
        <position position="25"/>
    </location>
    <ligand>
        <name>S-adenosyl-L-methionine</name>
        <dbReference type="ChEBI" id="CHEBI:59789"/>
    </ligand>
</feature>
<dbReference type="GO" id="GO:0052908">
    <property type="term" value="F:16S rRNA (adenine(1518)-N(6)/adenine(1519)-N(6))-dimethyltransferase activity"/>
    <property type="evidence" value="ECO:0007669"/>
    <property type="project" value="UniProtKB-EC"/>
</dbReference>
<dbReference type="Gene3D" id="3.40.50.150">
    <property type="entry name" value="Vaccinia Virus protein VP39"/>
    <property type="match status" value="1"/>
</dbReference>
<dbReference type="PROSITE" id="PS51689">
    <property type="entry name" value="SAM_RNA_A_N6_MT"/>
    <property type="match status" value="1"/>
</dbReference>
<keyword evidence="4 7" id="KW-0808">Transferase</keyword>
<dbReference type="HAMAP" id="MF_00607">
    <property type="entry name" value="16SrRNA_methyltr_A"/>
    <property type="match status" value="1"/>
</dbReference>
<dbReference type="PROSITE" id="PS01131">
    <property type="entry name" value="RRNA_A_DIMETH"/>
    <property type="match status" value="1"/>
</dbReference>
<comment type="subcellular location">
    <subcellularLocation>
        <location evidence="7">Cytoplasm</location>
    </subcellularLocation>
</comment>
<organism evidence="10 11">
    <name type="scientific">candidate division NPL-UPA2 bacterium Unc8</name>
    <dbReference type="NCBI Taxonomy" id="1980939"/>
    <lineage>
        <taxon>Bacteria</taxon>
    </lineage>
</organism>
<feature type="binding site" evidence="7 8">
    <location>
        <position position="50"/>
    </location>
    <ligand>
        <name>S-adenosyl-L-methionine</name>
        <dbReference type="ChEBI" id="CHEBI:59789"/>
    </ligand>
</feature>
<protein>
    <recommendedName>
        <fullName evidence="7">Ribosomal RNA small subunit methyltransferase A</fullName>
        <ecNumber evidence="7">2.1.1.182</ecNumber>
    </recommendedName>
    <alternativeName>
        <fullName evidence="7">16S rRNA (adenine(1518)-N(6)/adenine(1519)-N(6))-dimethyltransferase</fullName>
    </alternativeName>
    <alternativeName>
        <fullName evidence="7">16S rRNA dimethyladenosine transferase</fullName>
    </alternativeName>
    <alternativeName>
        <fullName evidence="7">16S rRNA dimethylase</fullName>
    </alternativeName>
    <alternativeName>
        <fullName evidence="7">S-adenosylmethionine-6-N', N'-adenosyl(rRNA) dimethyltransferase</fullName>
    </alternativeName>
</protein>
<keyword evidence="3 7" id="KW-0489">Methyltransferase</keyword>
<keyword evidence="2 7" id="KW-0698">rRNA processing</keyword>
<dbReference type="InterPro" id="IPR023165">
    <property type="entry name" value="rRNA_Ade_diMease-like_C"/>
</dbReference>
<keyword evidence="5 7" id="KW-0949">S-adenosyl-L-methionine</keyword>
<feature type="binding site" evidence="7 8">
    <location>
        <position position="71"/>
    </location>
    <ligand>
        <name>S-adenosyl-L-methionine</name>
        <dbReference type="ChEBI" id="CHEBI:59789"/>
    </ligand>
</feature>
<gene>
    <name evidence="7 10" type="primary">rsmA</name>
    <name evidence="7" type="synonym">ksgA</name>
    <name evidence="10" type="ORF">B9J77_00935</name>
</gene>
<dbReference type="CDD" id="cd02440">
    <property type="entry name" value="AdoMet_MTases"/>
    <property type="match status" value="1"/>
</dbReference>
<dbReference type="GO" id="GO:0005829">
    <property type="term" value="C:cytosol"/>
    <property type="evidence" value="ECO:0007669"/>
    <property type="project" value="TreeGrafter"/>
</dbReference>
<proteinExistence type="inferred from homology"/>
<dbReference type="SMART" id="SM00650">
    <property type="entry name" value="rADc"/>
    <property type="match status" value="1"/>
</dbReference>
<dbReference type="FunFam" id="3.40.50.150:FF:000023">
    <property type="entry name" value="Ribosomal RNA small subunit methyltransferase A"/>
    <property type="match status" value="1"/>
</dbReference>